<sequence length="517" mass="59261">MADFLPRVPVDISSLIFFYACQPTPDPFLSLGSNPRWERQFHPLWLGQVCRSWRDLAWETSELWQTVVIKVRESPTHIEAQTDLLREWLCRAKGRPLDIYLEENENEWFSDAIDPMDLLLTLLVRHSQQWRTVDFHLLRKRYLFISCLGIRHVSRMPHPRQVGGSSNTRNDSQMSEERSIPLNLLQTASLHGVGNNEALRSDLPLNLARASSLRELTFSSILMRSDMLVCLPTKRITSLKLSLVLRIVPRELLAQLPQLTELTLSKCSVVRKLEPNAGSRPIIHENLRVLHIEVESEFLLNMIVHQLSFPALKTLYVCVPESFRHTNFLLAFIKRSACALSSLTTESMCSTADYDLIEFLSSDILSSSLKELHILDYDTVSLTKNRKKIIRRNKVQGACSGLDHTFFENFHPYLFPHFLPHLETLEYRGILSAYAIDFLEPFILRSRMRDSEPGCMMDDIAAQGTAILRKVRIQADKALGKSFSIAEYPDPQYVWEVISMIEVGVLTLLDADGALWA</sequence>
<dbReference type="EMBL" id="NHYD01003969">
    <property type="protein sequence ID" value="PPQ67776.1"/>
    <property type="molecule type" value="Genomic_DNA"/>
</dbReference>
<evidence type="ECO:0008006" key="3">
    <source>
        <dbReference type="Google" id="ProtNLM"/>
    </source>
</evidence>
<dbReference type="InParanoid" id="A0A409VNI0"/>
<proteinExistence type="predicted"/>
<reference evidence="1 2" key="1">
    <citation type="journal article" date="2018" name="Evol. Lett.">
        <title>Horizontal gene cluster transfer increased hallucinogenic mushroom diversity.</title>
        <authorList>
            <person name="Reynolds H.T."/>
            <person name="Vijayakumar V."/>
            <person name="Gluck-Thaler E."/>
            <person name="Korotkin H.B."/>
            <person name="Matheny P.B."/>
            <person name="Slot J.C."/>
        </authorList>
    </citation>
    <scope>NUCLEOTIDE SEQUENCE [LARGE SCALE GENOMIC DNA]</scope>
    <source>
        <strain evidence="1 2">2631</strain>
    </source>
</reference>
<keyword evidence="2" id="KW-1185">Reference proteome</keyword>
<name>A0A409VNI0_PSICY</name>
<evidence type="ECO:0000313" key="2">
    <source>
        <dbReference type="Proteomes" id="UP000283269"/>
    </source>
</evidence>
<evidence type="ECO:0000313" key="1">
    <source>
        <dbReference type="EMBL" id="PPQ67776.1"/>
    </source>
</evidence>
<dbReference type="OrthoDB" id="2269034at2759"/>
<gene>
    <name evidence="1" type="ORF">CVT25_009081</name>
</gene>
<dbReference type="Proteomes" id="UP000283269">
    <property type="component" value="Unassembled WGS sequence"/>
</dbReference>
<organism evidence="1 2">
    <name type="scientific">Psilocybe cyanescens</name>
    <dbReference type="NCBI Taxonomy" id="93625"/>
    <lineage>
        <taxon>Eukaryota</taxon>
        <taxon>Fungi</taxon>
        <taxon>Dikarya</taxon>
        <taxon>Basidiomycota</taxon>
        <taxon>Agaricomycotina</taxon>
        <taxon>Agaricomycetes</taxon>
        <taxon>Agaricomycetidae</taxon>
        <taxon>Agaricales</taxon>
        <taxon>Agaricineae</taxon>
        <taxon>Strophariaceae</taxon>
        <taxon>Psilocybe</taxon>
    </lineage>
</organism>
<accession>A0A409VNI0</accession>
<dbReference type="AlphaFoldDB" id="A0A409VNI0"/>
<comment type="caution">
    <text evidence="1">The sequence shown here is derived from an EMBL/GenBank/DDBJ whole genome shotgun (WGS) entry which is preliminary data.</text>
</comment>
<protein>
    <recommendedName>
        <fullName evidence="3">F-box domain-containing protein</fullName>
    </recommendedName>
</protein>